<dbReference type="InterPro" id="IPR009431">
    <property type="entry name" value="NSG"/>
</dbReference>
<dbReference type="EMBL" id="VFJC01000016">
    <property type="protein sequence ID" value="KAB5549056.1"/>
    <property type="molecule type" value="Genomic_DNA"/>
</dbReference>
<evidence type="ECO:0000313" key="9">
    <source>
        <dbReference type="EMBL" id="KAB5549056.1"/>
    </source>
</evidence>
<comment type="similarity">
    <text evidence="3">Belongs to the NSG family.</text>
</comment>
<keyword evidence="4 8" id="KW-0812">Transmembrane</keyword>
<keyword evidence="7" id="KW-0968">Cytoplasmic vesicle</keyword>
<organism evidence="9 10">
    <name type="scientific">Pangasianodon hypophthalmus</name>
    <name type="common">Striped catfish</name>
    <name type="synonym">Helicophagus hypophthalmus</name>
    <dbReference type="NCBI Taxonomy" id="310915"/>
    <lineage>
        <taxon>Eukaryota</taxon>
        <taxon>Metazoa</taxon>
        <taxon>Chordata</taxon>
        <taxon>Craniata</taxon>
        <taxon>Vertebrata</taxon>
        <taxon>Euteleostomi</taxon>
        <taxon>Actinopterygii</taxon>
        <taxon>Neopterygii</taxon>
        <taxon>Teleostei</taxon>
        <taxon>Ostariophysi</taxon>
        <taxon>Siluriformes</taxon>
        <taxon>Pangasiidae</taxon>
        <taxon>Pangasianodon</taxon>
    </lineage>
</organism>
<dbReference type="AlphaFoldDB" id="A0A5N5M3Z1"/>
<dbReference type="PANTHER" id="PTHR28546:SF2">
    <property type="entry name" value="NEURONAL VESICLE TRAFFICKING-ASSOCIATED PROTEIN 2"/>
    <property type="match status" value="1"/>
</dbReference>
<dbReference type="GO" id="GO:0005768">
    <property type="term" value="C:endosome"/>
    <property type="evidence" value="ECO:0007669"/>
    <property type="project" value="TreeGrafter"/>
</dbReference>
<evidence type="ECO:0000256" key="8">
    <source>
        <dbReference type="SAM" id="Phobius"/>
    </source>
</evidence>
<comment type="subcellular location">
    <subcellularLocation>
        <location evidence="1">Cytoplasmic vesicle membrane</location>
    </subcellularLocation>
    <subcellularLocation>
        <location evidence="2">Membrane</location>
        <topology evidence="2">Single-pass membrane protein</topology>
    </subcellularLocation>
</comment>
<evidence type="ECO:0000256" key="1">
    <source>
        <dbReference type="ARBA" id="ARBA00004156"/>
    </source>
</evidence>
<dbReference type="GO" id="GO:0032051">
    <property type="term" value="F:clathrin light chain binding"/>
    <property type="evidence" value="ECO:0007669"/>
    <property type="project" value="InterPro"/>
</dbReference>
<dbReference type="GO" id="GO:0030659">
    <property type="term" value="C:cytoplasmic vesicle membrane"/>
    <property type="evidence" value="ECO:0007669"/>
    <property type="project" value="UniProtKB-SubCell"/>
</dbReference>
<evidence type="ECO:0000256" key="3">
    <source>
        <dbReference type="ARBA" id="ARBA00007767"/>
    </source>
</evidence>
<accession>A0A5N5M3Z1</accession>
<protein>
    <recommendedName>
        <fullName evidence="11">Neuronal vesicle trafficking-associated protein 2</fullName>
    </recommendedName>
</protein>
<evidence type="ECO:0000256" key="4">
    <source>
        <dbReference type="ARBA" id="ARBA00022692"/>
    </source>
</evidence>
<sequence>MSSTSIGVGSLVRALVKRRCAARAFPRSAVFHLLHTASFLCTAARAPARPSPPDCLQQKHRFLWLVKKRNTWIKMVKLGSNLQDKGIKAVTAEDGFQTVPLITPLDVSNLQYQAPDKVVVKTRTEYQTEQKNKAKMKVPKVEEYTISFTDGVSERLKVTILIVLALAFLACIVFLVVYKAFTYDHTCPDGFVYKHKRCIPASLEAYYTAQDAHSRGRFYTVISHYSSMAKQTMSRSISPWLPNGNVQHDDKPPNTVSQ</sequence>
<evidence type="ECO:0000256" key="5">
    <source>
        <dbReference type="ARBA" id="ARBA00022989"/>
    </source>
</evidence>
<dbReference type="Proteomes" id="UP000327468">
    <property type="component" value="Chromosome 15"/>
</dbReference>
<evidence type="ECO:0000256" key="2">
    <source>
        <dbReference type="ARBA" id="ARBA00004167"/>
    </source>
</evidence>
<evidence type="ECO:0000256" key="7">
    <source>
        <dbReference type="ARBA" id="ARBA00023329"/>
    </source>
</evidence>
<gene>
    <name evidence="9" type="ORF">PHYPO_G00062860</name>
</gene>
<keyword evidence="10" id="KW-1185">Reference proteome</keyword>
<dbReference type="Pfam" id="PF06387">
    <property type="entry name" value="Calcyon"/>
    <property type="match status" value="1"/>
</dbReference>
<comment type="caution">
    <text evidence="9">The sequence shown here is derived from an EMBL/GenBank/DDBJ whole genome shotgun (WGS) entry which is preliminary data.</text>
</comment>
<name>A0A5N5M3Z1_PANHP</name>
<feature type="transmembrane region" description="Helical" evidence="8">
    <location>
        <begin position="158"/>
        <end position="178"/>
    </location>
</feature>
<evidence type="ECO:0000256" key="6">
    <source>
        <dbReference type="ARBA" id="ARBA00023136"/>
    </source>
</evidence>
<dbReference type="GO" id="GO:0016197">
    <property type="term" value="P:endosomal transport"/>
    <property type="evidence" value="ECO:0007669"/>
    <property type="project" value="TreeGrafter"/>
</dbReference>
<reference evidence="9 10" key="1">
    <citation type="submission" date="2019-06" db="EMBL/GenBank/DDBJ databases">
        <title>A chromosome-scale genome assembly of the striped catfish, Pangasianodon hypophthalmus.</title>
        <authorList>
            <person name="Wen M."/>
            <person name="Zahm M."/>
            <person name="Roques C."/>
            <person name="Cabau C."/>
            <person name="Klopp C."/>
            <person name="Donnadieu C."/>
            <person name="Jouanno E."/>
            <person name="Avarre J.-C."/>
            <person name="Campet M."/>
            <person name="Ha T.T.T."/>
            <person name="Dugue R."/>
            <person name="Lampietro C."/>
            <person name="Louis A."/>
            <person name="Herpin A."/>
            <person name="Echchiki A."/>
            <person name="Berthelot C."/>
            <person name="Parey E."/>
            <person name="Roest-Crollius H."/>
            <person name="Braasch I."/>
            <person name="Postlethwait J."/>
            <person name="Bobe J."/>
            <person name="Montfort J."/>
            <person name="Bouchez O."/>
            <person name="Begum T."/>
            <person name="Schartl M."/>
            <person name="Guiguen Y."/>
        </authorList>
    </citation>
    <scope>NUCLEOTIDE SEQUENCE [LARGE SCALE GENOMIC DNA]</scope>
    <source>
        <strain evidence="9 10">Indonesia</strain>
        <tissue evidence="9">Blood</tissue>
    </source>
</reference>
<evidence type="ECO:0008006" key="11">
    <source>
        <dbReference type="Google" id="ProtNLM"/>
    </source>
</evidence>
<evidence type="ECO:0000313" key="10">
    <source>
        <dbReference type="Proteomes" id="UP000327468"/>
    </source>
</evidence>
<dbReference type="PANTHER" id="PTHR28546">
    <property type="entry name" value="NEURONAL VESICLE TRAFFICKING-ASSOCIATED PROTEIN 2-RELATED"/>
    <property type="match status" value="1"/>
</dbReference>
<dbReference type="GO" id="GO:0048268">
    <property type="term" value="P:clathrin coat assembly"/>
    <property type="evidence" value="ECO:0007669"/>
    <property type="project" value="InterPro"/>
</dbReference>
<proteinExistence type="inferred from homology"/>
<keyword evidence="6 8" id="KW-0472">Membrane</keyword>
<keyword evidence="5 8" id="KW-1133">Transmembrane helix</keyword>